<dbReference type="OrthoDB" id="6162744at2759"/>
<dbReference type="PANTHER" id="PTHR10656">
    <property type="entry name" value="CELL FATE DETERMINING PROTEIN MAB21-RELATED"/>
    <property type="match status" value="1"/>
</dbReference>
<dbReference type="InterPro" id="IPR024810">
    <property type="entry name" value="MAB21L/cGLR"/>
</dbReference>
<protein>
    <recommendedName>
        <fullName evidence="8">Mab-21-like HhH/H2TH-like domain-containing protein</fullName>
    </recommendedName>
</protein>
<dbReference type="InterPro" id="IPR046906">
    <property type="entry name" value="Mab-21_HhH/H2TH-like"/>
</dbReference>
<organism evidence="9 10">
    <name type="scientific">Mytilus edulis</name>
    <name type="common">Blue mussel</name>
    <dbReference type="NCBI Taxonomy" id="6550"/>
    <lineage>
        <taxon>Eukaryota</taxon>
        <taxon>Metazoa</taxon>
        <taxon>Spiralia</taxon>
        <taxon>Lophotrochozoa</taxon>
        <taxon>Mollusca</taxon>
        <taxon>Bivalvia</taxon>
        <taxon>Autobranchia</taxon>
        <taxon>Pteriomorphia</taxon>
        <taxon>Mytilida</taxon>
        <taxon>Mytiloidea</taxon>
        <taxon>Mytilidae</taxon>
        <taxon>Mytilinae</taxon>
        <taxon>Mytilus</taxon>
    </lineage>
</organism>
<evidence type="ECO:0000256" key="2">
    <source>
        <dbReference type="ARBA" id="ARBA00008307"/>
    </source>
</evidence>
<evidence type="ECO:0000256" key="7">
    <source>
        <dbReference type="SAM" id="MobiDB-lite"/>
    </source>
</evidence>
<feature type="region of interest" description="Disordered" evidence="7">
    <location>
        <begin position="320"/>
        <end position="368"/>
    </location>
</feature>
<evidence type="ECO:0000256" key="3">
    <source>
        <dbReference type="ARBA" id="ARBA00022679"/>
    </source>
</evidence>
<feature type="domain" description="Mab-21-like HhH/H2TH-like" evidence="8">
    <location>
        <begin position="1168"/>
        <end position="1262"/>
    </location>
</feature>
<evidence type="ECO:0000256" key="6">
    <source>
        <dbReference type="ARBA" id="ARBA00022842"/>
    </source>
</evidence>
<feature type="compositionally biased region" description="Basic and acidic residues" evidence="7">
    <location>
        <begin position="828"/>
        <end position="840"/>
    </location>
</feature>
<dbReference type="Proteomes" id="UP000683360">
    <property type="component" value="Unassembled WGS sequence"/>
</dbReference>
<dbReference type="Pfam" id="PF20266">
    <property type="entry name" value="Mab-21_C"/>
    <property type="match status" value="1"/>
</dbReference>
<dbReference type="GO" id="GO:0046872">
    <property type="term" value="F:metal ion binding"/>
    <property type="evidence" value="ECO:0007669"/>
    <property type="project" value="UniProtKB-KW"/>
</dbReference>
<feature type="region of interest" description="Disordered" evidence="7">
    <location>
        <begin position="828"/>
        <end position="853"/>
    </location>
</feature>
<name>A0A8S3RGI4_MYTED</name>
<dbReference type="GO" id="GO:0016779">
    <property type="term" value="F:nucleotidyltransferase activity"/>
    <property type="evidence" value="ECO:0007669"/>
    <property type="project" value="UniProtKB-KW"/>
</dbReference>
<dbReference type="PANTHER" id="PTHR10656:SF42">
    <property type="entry name" value="CYCLIC GMP-AMP SYNTHASE-LIKE PROTEIN-RELATED"/>
    <property type="match status" value="1"/>
</dbReference>
<keyword evidence="6" id="KW-0460">Magnesium</keyword>
<evidence type="ECO:0000313" key="9">
    <source>
        <dbReference type="EMBL" id="CAG2208475.1"/>
    </source>
</evidence>
<evidence type="ECO:0000259" key="8">
    <source>
        <dbReference type="Pfam" id="PF20266"/>
    </source>
</evidence>
<feature type="compositionally biased region" description="Basic and acidic residues" evidence="7">
    <location>
        <begin position="387"/>
        <end position="411"/>
    </location>
</feature>
<feature type="compositionally biased region" description="Basic and acidic residues" evidence="7">
    <location>
        <begin position="333"/>
        <end position="346"/>
    </location>
</feature>
<accession>A0A8S3RGI4</accession>
<gene>
    <name evidence="9" type="ORF">MEDL_22701</name>
</gene>
<feature type="region of interest" description="Disordered" evidence="7">
    <location>
        <begin position="51"/>
        <end position="82"/>
    </location>
</feature>
<dbReference type="Gene3D" id="1.10.1410.40">
    <property type="match status" value="1"/>
</dbReference>
<keyword evidence="5" id="KW-0479">Metal-binding</keyword>
<comment type="caution">
    <text evidence="9">The sequence shown here is derived from an EMBL/GenBank/DDBJ whole genome shotgun (WGS) entry which is preliminary data.</text>
</comment>
<dbReference type="EMBL" id="CAJPWZ010001111">
    <property type="protein sequence ID" value="CAG2208475.1"/>
    <property type="molecule type" value="Genomic_DNA"/>
</dbReference>
<evidence type="ECO:0000313" key="10">
    <source>
        <dbReference type="Proteomes" id="UP000683360"/>
    </source>
</evidence>
<dbReference type="SMART" id="SM01265">
    <property type="entry name" value="Mab-21"/>
    <property type="match status" value="1"/>
</dbReference>
<evidence type="ECO:0000256" key="1">
    <source>
        <dbReference type="ARBA" id="ARBA00001946"/>
    </source>
</evidence>
<keyword evidence="3" id="KW-0808">Transferase</keyword>
<proteinExistence type="inferred from homology"/>
<feature type="region of interest" description="Disordered" evidence="7">
    <location>
        <begin position="387"/>
        <end position="414"/>
    </location>
</feature>
<sequence length="1573" mass="180023">MDTSGENSPIDRKKKVQYVNDFQTGKTKVIEKNVNLGRSLNSYFDNHTCSSLVSNSSKEDDDKGRNNESLDEASHPILNDSQFPERYTDEENLAHASHENILKNRPEVQGVDLNPTYSKEENLGTILHSTEHTDGYCDILWKDTNETKSSTHQGKTTTGQSVIDLSKHTGQEHEIIKTYNPISDQVSGQNTEEIFDIVETEDILVNMNEGEEHRMYSTDNSGMGNKAMEVLAPFDESSKFNSENSQSTNITTDMQLCNKTIDANEICYLSVKQTSKDMLNVLSRNSVFPRPKDPVEHSLGVRYLKNEVVPKQLEISDEVETEEKLRNANVSYERPEKNKNSLKSEDESSSISSLHSDSSNEQKKNDGIGGEICHGLVVTKNEINDEIKQNQKDKKEIYGQPENRKLDDTMNSKKSNLRIQKQSLESQKTGRTKECGTQTDFVYSSVNEIYNILCEKCGNIIDMKEVLLHILKYPLALKSSHKCTESDESGLVDKNNERAVTNKENMSTLQMAKTSMDNNKTSNQGNGLLNKNPKQYNVMSLNLSGMPCQEVNIETCQPTTRPPIQHSEKQDVILKNSISSKITNNKTSKEIVEENKIQEKVSSDVREPSSLYAGLKVQRAREEFEQAVEGFQDVYTSFPPAIKEGEGYNQEQDLSSRNELYSAGMEVAKSVIEVVAEANKPFDDMEDAKEEYQCNDTHNQSKMLPPRQEEHQHNNGNHVLKGSCQTVHQTKSYNNPLYIQNHTNKKGLSYNKISYPKMKHGYKTKYKHRCKADMMDKLSIFADENSLDVHNVSADGNCAKMKLMHELQNPHSSNQDLDDDQLSVLHTRETRTDVADKKSIPIDQDQTEDNHDRTQLKADDENLEQGNKETGVCDAQQTDKMSACSNESNAANNELDLSYIAFQNTELLQKSHNFKATEILFDTQEDLNRLVMEANFIDPLSGVPTQHLSFYLRQLLEPSEIYVDNKLNTLNYHVKTSARDQNVDVVVYGSVGERMVVSPHMCCHHNTIQPQILFYQSDVANIVYEAESAIGPHSLLADTNSCAPGNLTLQVPYIEYFESCKTEKIKETVYLCALNSEFTVTFCNQHIHPKITQGIECSQWPESLTSEWHTRERPSGFPDSEMMKELASRACYVRKYSNSSNQNSDIEWQFVFPTVETDLLRDMMNPNMKYALRLFKMITNFQTETVQRGLRTNHLKTVMLYSCESVPISVWSNNIGGGVLFLISSLMLYLHRRCLPHYIMASVNLLEEYSDFELDNLLMCLEQIRLFPLMALNVFAETNHLRNQWIIDPIVNDLHRFRNDRDNLKSIEQAFCPTLIELAKRLVMFGVHDFEKGFNMIERAYDSIYDLEKQRKVENPQTFEQFIEPFAYAVEDPITRYFFTDFVDSKLRTNILSKMVDSDHVRIVGDVGDREAGGKYNEFPIPDGSKLDDVEYLQSLANYLMTIDKKESAAHFFRCGITLGRCALKEEIIDVSEITDEEVKKQITEKNMKTTQNFHYTLYSLYNNLIDCYNHMKQTILFQEFIHDFEELVETLSYPCYFKKLAETWDALGNVEKADLYHGKADQHQHNKHSTRV</sequence>
<keyword evidence="10" id="KW-1185">Reference proteome</keyword>
<feature type="compositionally biased region" description="Basic and acidic residues" evidence="7">
    <location>
        <begin position="57"/>
        <end position="74"/>
    </location>
</feature>
<reference evidence="9" key="1">
    <citation type="submission" date="2021-03" db="EMBL/GenBank/DDBJ databases">
        <authorList>
            <person name="Bekaert M."/>
        </authorList>
    </citation>
    <scope>NUCLEOTIDE SEQUENCE</scope>
</reference>
<keyword evidence="4" id="KW-0548">Nucleotidyltransferase</keyword>
<comment type="similarity">
    <text evidence="2">Belongs to the mab-21 family.</text>
</comment>
<comment type="cofactor">
    <cofactor evidence="1">
        <name>Mg(2+)</name>
        <dbReference type="ChEBI" id="CHEBI:18420"/>
    </cofactor>
</comment>
<evidence type="ECO:0000256" key="5">
    <source>
        <dbReference type="ARBA" id="ARBA00022723"/>
    </source>
</evidence>
<evidence type="ECO:0000256" key="4">
    <source>
        <dbReference type="ARBA" id="ARBA00022695"/>
    </source>
</evidence>